<evidence type="ECO:0000313" key="2">
    <source>
        <dbReference type="EMBL" id="PSR77562.1"/>
    </source>
</evidence>
<dbReference type="GO" id="GO:0009898">
    <property type="term" value="C:cytoplasmic side of plasma membrane"/>
    <property type="evidence" value="ECO:0007669"/>
    <property type="project" value="TreeGrafter"/>
</dbReference>
<comment type="caution">
    <text evidence="2">The sequence shown here is derived from an EMBL/GenBank/DDBJ whole genome shotgun (WGS) entry which is preliminary data.</text>
</comment>
<reference evidence="2 3" key="1">
    <citation type="submission" date="2018-02" db="EMBL/GenBank/DDBJ databases">
        <title>Genome sequence of the basidiomycete white-rot fungus Phlebia centrifuga.</title>
        <authorList>
            <person name="Granchi Z."/>
            <person name="Peng M."/>
            <person name="de Vries R.P."/>
            <person name="Hilden K."/>
            <person name="Makela M.R."/>
            <person name="Grigoriev I."/>
            <person name="Riley R."/>
        </authorList>
    </citation>
    <scope>NUCLEOTIDE SEQUENCE [LARGE SCALE GENOMIC DNA]</scope>
    <source>
        <strain evidence="2 3">FBCC195</strain>
    </source>
</reference>
<dbReference type="PANTHER" id="PTHR22761:SF96">
    <property type="entry name" value="BCDNA.GH08385"/>
    <property type="match status" value="1"/>
</dbReference>
<protein>
    <recommendedName>
        <fullName evidence="4">Snf7-domain-containing protein</fullName>
    </recommendedName>
</protein>
<dbReference type="Pfam" id="PF25880">
    <property type="entry name" value="WHD_CHMP7_1st"/>
    <property type="match status" value="1"/>
</dbReference>
<proteinExistence type="predicted"/>
<organism evidence="2 3">
    <name type="scientific">Hermanssonia centrifuga</name>
    <dbReference type="NCBI Taxonomy" id="98765"/>
    <lineage>
        <taxon>Eukaryota</taxon>
        <taxon>Fungi</taxon>
        <taxon>Dikarya</taxon>
        <taxon>Basidiomycota</taxon>
        <taxon>Agaricomycotina</taxon>
        <taxon>Agaricomycetes</taxon>
        <taxon>Polyporales</taxon>
        <taxon>Meruliaceae</taxon>
        <taxon>Hermanssonia</taxon>
    </lineage>
</organism>
<dbReference type="AlphaFoldDB" id="A0A2R6NVE1"/>
<dbReference type="OrthoDB" id="10250120at2759"/>
<dbReference type="Proteomes" id="UP000186601">
    <property type="component" value="Unassembled WGS sequence"/>
</dbReference>
<dbReference type="STRING" id="98765.A0A2R6NVE1"/>
<feature type="region of interest" description="Disordered" evidence="1">
    <location>
        <begin position="424"/>
        <end position="467"/>
    </location>
</feature>
<feature type="compositionally biased region" description="Basic and acidic residues" evidence="1">
    <location>
        <begin position="424"/>
        <end position="443"/>
    </location>
</feature>
<dbReference type="PANTHER" id="PTHR22761">
    <property type="entry name" value="CHARGED MULTIVESICULAR BODY PROTEIN"/>
    <property type="match status" value="1"/>
</dbReference>
<evidence type="ECO:0008006" key="4">
    <source>
        <dbReference type="Google" id="ProtNLM"/>
    </source>
</evidence>
<accession>A0A2R6NVE1</accession>
<dbReference type="InterPro" id="IPR005024">
    <property type="entry name" value="Snf7_fam"/>
</dbReference>
<evidence type="ECO:0000256" key="1">
    <source>
        <dbReference type="SAM" id="MobiDB-lite"/>
    </source>
</evidence>
<dbReference type="EMBL" id="MLYV02000787">
    <property type="protein sequence ID" value="PSR77562.1"/>
    <property type="molecule type" value="Genomic_DNA"/>
</dbReference>
<gene>
    <name evidence="2" type="ORF">PHLCEN_2v7752</name>
</gene>
<dbReference type="GO" id="GO:0006900">
    <property type="term" value="P:vesicle budding from membrane"/>
    <property type="evidence" value="ECO:0007669"/>
    <property type="project" value="TreeGrafter"/>
</dbReference>
<evidence type="ECO:0000313" key="3">
    <source>
        <dbReference type="Proteomes" id="UP000186601"/>
    </source>
</evidence>
<dbReference type="GO" id="GO:0032511">
    <property type="term" value="P:late endosome to vacuole transport via multivesicular body sorting pathway"/>
    <property type="evidence" value="ECO:0007669"/>
    <property type="project" value="TreeGrafter"/>
</dbReference>
<dbReference type="Pfam" id="PF03357">
    <property type="entry name" value="Snf7"/>
    <property type="match status" value="1"/>
</dbReference>
<dbReference type="GO" id="GO:0005771">
    <property type="term" value="C:multivesicular body"/>
    <property type="evidence" value="ECO:0007669"/>
    <property type="project" value="TreeGrafter"/>
</dbReference>
<feature type="compositionally biased region" description="Basic and acidic residues" evidence="1">
    <location>
        <begin position="452"/>
        <end position="467"/>
    </location>
</feature>
<keyword evidence="3" id="KW-1185">Reference proteome</keyword>
<dbReference type="GO" id="GO:0000815">
    <property type="term" value="C:ESCRT III complex"/>
    <property type="evidence" value="ECO:0007669"/>
    <property type="project" value="TreeGrafter"/>
</dbReference>
<sequence>MPSSGLTHTQLTSLPTYQSTSSSRLKFLYSDFSRQKQSNPASYSSNVEWWRRTLEAVVLKGWQSTLGNAANLDRLVLHASGPALTEEFRLEGAGKPLGLATVLAELSATKSYFPVSPFLSSTPSIYDAGWLPYRIASYVVGKPLWWALQQLSIVGADDFSGHGGDTERWKKVRGDYVVLSLLERAGDGVLRKQQSKTGVSLAEELYNFDGFKREFAGDALDGVVLSELDVKVLLKYLERDKKAIVVQDEVIKFVQPNQSREITAVDIGVLELKTAVEDIEASVSKIQQQIDDRSEKISAALRQKRKEVALSHLRTKKQFEDLLKKRLTSLETLHSTLLRVEASAGDVEIMKSYESSAATLRAILAHPLLQRERIDETMDAMASANADARDIDEAIRIGTDVAQAETGIDDAELEAELNALVKDVEGERAKEQEERALQERQEQLDGLTVPEHLAKSPERVEPSKVVA</sequence>
<name>A0A2R6NVE1_9APHY</name>